<protein>
    <recommendedName>
        <fullName evidence="3">Glycosyltransferase subfamily 4-like N-terminal domain-containing protein</fullName>
    </recommendedName>
</protein>
<dbReference type="GO" id="GO:0016757">
    <property type="term" value="F:glycosyltransferase activity"/>
    <property type="evidence" value="ECO:0007669"/>
    <property type="project" value="UniProtKB-KW"/>
</dbReference>
<dbReference type="CDD" id="cd03809">
    <property type="entry name" value="GT4_MtfB-like"/>
    <property type="match status" value="1"/>
</dbReference>
<dbReference type="AlphaFoldDB" id="A0A0M0F934"/>
<evidence type="ECO:0000256" key="2">
    <source>
        <dbReference type="ARBA" id="ARBA00022679"/>
    </source>
</evidence>
<evidence type="ECO:0000313" key="5">
    <source>
        <dbReference type="Proteomes" id="UP000037387"/>
    </source>
</evidence>
<dbReference type="GO" id="GO:0009103">
    <property type="term" value="P:lipopolysaccharide biosynthetic process"/>
    <property type="evidence" value="ECO:0007669"/>
    <property type="project" value="TreeGrafter"/>
</dbReference>
<keyword evidence="2" id="KW-0808">Transferase</keyword>
<gene>
    <name evidence="4" type="ORF">M768_08290</name>
</gene>
<sequence length="363" mass="38679">MGRPREARTRTEDDVPRLTLATVAVGVPMGQQVYEREVSARAERALGPDVTVRRSVTRSLRSPLPGTARLPYWVLRDAPAGVRRAVGAALYPRADVVHRMGLSLPPARVPEIVTVHDTVAWRFPDESPPEPFAAQETRRARAVISVSRFAADDVAERLGLDHVHVVHNGVDDRFFDARPLTPEQRRGLGVDGPYVLHAGGSSLRKNLDGLAAAWPAVRSAHPDVTLVLSGPPSERRDRLFGPLEGARRVGLVPDALVPGLVAGASAVVVPSLYEGFGLPALEAMAVGVPVVAAERSSLPEVCGDAGILVEPDGAGLADGLVHALGGGTDVRERTERGLARARRFTWDASAAAHAVVWREVLAG</sequence>
<dbReference type="Proteomes" id="UP000037387">
    <property type="component" value="Unassembled WGS sequence"/>
</dbReference>
<dbReference type="EMBL" id="ATNL01000007">
    <property type="protein sequence ID" value="KON74094.1"/>
    <property type="molecule type" value="Genomic_DNA"/>
</dbReference>
<dbReference type="PATRIC" id="fig|1350482.3.peg.1660"/>
<dbReference type="SUPFAM" id="SSF53756">
    <property type="entry name" value="UDP-Glycosyltransferase/glycogen phosphorylase"/>
    <property type="match status" value="1"/>
</dbReference>
<evidence type="ECO:0000259" key="3">
    <source>
        <dbReference type="Pfam" id="PF13439"/>
    </source>
</evidence>
<dbReference type="InterPro" id="IPR028098">
    <property type="entry name" value="Glyco_trans_4-like_N"/>
</dbReference>
<dbReference type="Gene3D" id="3.40.50.2000">
    <property type="entry name" value="Glycogen Phosphorylase B"/>
    <property type="match status" value="2"/>
</dbReference>
<evidence type="ECO:0000313" key="4">
    <source>
        <dbReference type="EMBL" id="KON74094.1"/>
    </source>
</evidence>
<accession>A0A0M0F934</accession>
<evidence type="ECO:0000256" key="1">
    <source>
        <dbReference type="ARBA" id="ARBA00022676"/>
    </source>
</evidence>
<reference evidence="4 5" key="1">
    <citation type="journal article" date="2015" name="Sci. Rep.">
        <title>Functional and structural properties of a novel cellulosome-like multienzyme complex: efficient glycoside hydrolysis of water-insoluble 7-xylosyl-10-deacetylpaclitaxel.</title>
        <authorList>
            <person name="Dou T.Y."/>
            <person name="Luan H.W."/>
            <person name="Ge G.B."/>
            <person name="Dong M.M."/>
            <person name="Zou H.F."/>
            <person name="He Y.Q."/>
            <person name="Cui P."/>
            <person name="Wang J.Y."/>
            <person name="Hao D.C."/>
            <person name="Yang S.L."/>
            <person name="Yang L."/>
        </authorList>
    </citation>
    <scope>NUCLEOTIDE SEQUENCE [LARGE SCALE GENOMIC DNA]</scope>
    <source>
        <strain evidence="4 5">F16</strain>
    </source>
</reference>
<feature type="domain" description="Glycosyltransferase subfamily 4-like N-terminal" evidence="3">
    <location>
        <begin position="59"/>
        <end position="172"/>
    </location>
</feature>
<dbReference type="Pfam" id="PF13692">
    <property type="entry name" value="Glyco_trans_1_4"/>
    <property type="match status" value="1"/>
</dbReference>
<organism evidence="4 5">
    <name type="scientific">Cellulosimicrobium cellulans F16</name>
    <dbReference type="NCBI Taxonomy" id="1350482"/>
    <lineage>
        <taxon>Bacteria</taxon>
        <taxon>Bacillati</taxon>
        <taxon>Actinomycetota</taxon>
        <taxon>Actinomycetes</taxon>
        <taxon>Micrococcales</taxon>
        <taxon>Promicromonosporaceae</taxon>
        <taxon>Cellulosimicrobium</taxon>
    </lineage>
</organism>
<proteinExistence type="predicted"/>
<dbReference type="PANTHER" id="PTHR46401">
    <property type="entry name" value="GLYCOSYLTRANSFERASE WBBK-RELATED"/>
    <property type="match status" value="1"/>
</dbReference>
<comment type="caution">
    <text evidence="4">The sequence shown here is derived from an EMBL/GenBank/DDBJ whole genome shotgun (WGS) entry which is preliminary data.</text>
</comment>
<keyword evidence="1" id="KW-0328">Glycosyltransferase</keyword>
<dbReference type="PANTHER" id="PTHR46401:SF2">
    <property type="entry name" value="GLYCOSYLTRANSFERASE WBBK-RELATED"/>
    <property type="match status" value="1"/>
</dbReference>
<keyword evidence="5" id="KW-1185">Reference proteome</keyword>
<dbReference type="Pfam" id="PF13439">
    <property type="entry name" value="Glyco_transf_4"/>
    <property type="match status" value="1"/>
</dbReference>
<name>A0A0M0F934_CELCE</name>